<comment type="caution">
    <text evidence="1">The sequence shown here is derived from an EMBL/GenBank/DDBJ whole genome shotgun (WGS) entry which is preliminary data.</text>
</comment>
<keyword evidence="2" id="KW-1185">Reference proteome</keyword>
<dbReference type="STRING" id="46731.A0A3M6UE81"/>
<protein>
    <submittedName>
        <fullName evidence="1">Uncharacterized protein</fullName>
    </submittedName>
</protein>
<gene>
    <name evidence="1" type="ORF">pdam_00004720</name>
</gene>
<evidence type="ECO:0000313" key="1">
    <source>
        <dbReference type="EMBL" id="RMX51935.1"/>
    </source>
</evidence>
<dbReference type="GO" id="GO:0005737">
    <property type="term" value="C:cytoplasm"/>
    <property type="evidence" value="ECO:0007669"/>
    <property type="project" value="GOC"/>
</dbReference>
<dbReference type="AlphaFoldDB" id="A0A3M6UE81"/>
<accession>A0A3M6UE81</accession>
<organism evidence="1 2">
    <name type="scientific">Pocillopora damicornis</name>
    <name type="common">Cauliflower coral</name>
    <name type="synonym">Millepora damicornis</name>
    <dbReference type="NCBI Taxonomy" id="46731"/>
    <lineage>
        <taxon>Eukaryota</taxon>
        <taxon>Metazoa</taxon>
        <taxon>Cnidaria</taxon>
        <taxon>Anthozoa</taxon>
        <taxon>Hexacorallia</taxon>
        <taxon>Scleractinia</taxon>
        <taxon>Astrocoeniina</taxon>
        <taxon>Pocilloporidae</taxon>
        <taxon>Pocillopora</taxon>
    </lineage>
</organism>
<dbReference type="GO" id="GO:0090158">
    <property type="term" value="P:endoplasmic reticulum membrane organization"/>
    <property type="evidence" value="ECO:0007669"/>
    <property type="project" value="TreeGrafter"/>
</dbReference>
<proteinExistence type="predicted"/>
<reference evidence="1 2" key="1">
    <citation type="journal article" date="2018" name="Sci. Rep.">
        <title>Comparative analysis of the Pocillopora damicornis genome highlights role of immune system in coral evolution.</title>
        <authorList>
            <person name="Cunning R."/>
            <person name="Bay R.A."/>
            <person name="Gillette P."/>
            <person name="Baker A.C."/>
            <person name="Traylor-Knowles N."/>
        </authorList>
    </citation>
    <scope>NUCLEOTIDE SEQUENCE [LARGE SCALE GENOMIC DNA]</scope>
    <source>
        <strain evidence="1">RSMAS</strain>
        <tissue evidence="1">Whole animal</tissue>
    </source>
</reference>
<dbReference type="EMBL" id="RCHS01001705">
    <property type="protein sequence ID" value="RMX51935.1"/>
    <property type="molecule type" value="Genomic_DNA"/>
</dbReference>
<name>A0A3M6UE81_POCDA</name>
<evidence type="ECO:0000313" key="2">
    <source>
        <dbReference type="Proteomes" id="UP000275408"/>
    </source>
</evidence>
<sequence>MGPKVMVTKRTKEFGKFSSVTVSTIDEEEEEIEQHEVASSYAHNAQIIEKQLERKTTAQKRAAIDQVRIKEDQSKKPRGTLIDRD</sequence>
<dbReference type="Proteomes" id="UP000275408">
    <property type="component" value="Unassembled WGS sequence"/>
</dbReference>
<dbReference type="PANTHER" id="PTHR46355:SF1">
    <property type="entry name" value="STING ER EXIT PROTEIN"/>
    <property type="match status" value="1"/>
</dbReference>
<dbReference type="PANTHER" id="PTHR46355">
    <property type="entry name" value="UPF0428 PROTEIN CXORF56"/>
    <property type="match status" value="1"/>
</dbReference>
<dbReference type="OrthoDB" id="418131at2759"/>
<dbReference type="GO" id="GO:0006888">
    <property type="term" value="P:endoplasmic reticulum to Golgi vesicle-mediated transport"/>
    <property type="evidence" value="ECO:0007669"/>
    <property type="project" value="TreeGrafter"/>
</dbReference>
<dbReference type="InterPro" id="IPR029704">
    <property type="entry name" value="STEEP-like"/>
</dbReference>